<dbReference type="GO" id="GO:0005509">
    <property type="term" value="F:calcium ion binding"/>
    <property type="evidence" value="ECO:0007669"/>
    <property type="project" value="InterPro"/>
</dbReference>
<dbReference type="PROSITE" id="PS50222">
    <property type="entry name" value="EF_HAND_2"/>
    <property type="match status" value="4"/>
</dbReference>
<keyword evidence="3" id="KW-0106">Calcium</keyword>
<dbReference type="Proteomes" id="UP001140206">
    <property type="component" value="Chromosome 1"/>
</dbReference>
<sequence length="298" mass="33836">MRRPRKCGIHICSPLRLYKYLSLRPFFSTKIQQLRTESTATYTSTYFPILPHIYYIISRLDLLHSKFPIPIPCASYSPSHSLTPAYIYTYPNQSMAVKTLKKNAPAAADPCTTSPKTSTSPSKFSQVFTKIVPFVSKHRRDSDKEEPNSPPPPTIKVVQSKSCELQRIFCYFDENGDGKISPSELRNCMRATGEELSSEEAEEAVRFSDSDGDGELDLGDFVKLVESEDEQAKDKSLMDAFRMYEMDGHGCITPKSLRRMLRRLGEDRTVEDCTAMIGQFDLNGDGVLNFEEFKIMMQ</sequence>
<reference evidence="6" key="1">
    <citation type="submission" date="2022-08" db="EMBL/GenBank/DDBJ databases">
        <authorList>
            <person name="Marques A."/>
        </authorList>
    </citation>
    <scope>NUCLEOTIDE SEQUENCE</scope>
    <source>
        <strain evidence="6">RhyPub2mFocal</strain>
        <tissue evidence="6">Leaves</tissue>
    </source>
</reference>
<evidence type="ECO:0000313" key="7">
    <source>
        <dbReference type="Proteomes" id="UP001140206"/>
    </source>
</evidence>
<dbReference type="SMART" id="SM00054">
    <property type="entry name" value="EFh"/>
    <property type="match status" value="4"/>
</dbReference>
<keyword evidence="2" id="KW-0677">Repeat</keyword>
<feature type="domain" description="EF-hand" evidence="5">
    <location>
        <begin position="232"/>
        <end position="267"/>
    </location>
</feature>
<dbReference type="FunFam" id="1.10.238.10:FF:000003">
    <property type="entry name" value="Calmodulin A"/>
    <property type="match status" value="2"/>
</dbReference>
<evidence type="ECO:0000256" key="2">
    <source>
        <dbReference type="ARBA" id="ARBA00022737"/>
    </source>
</evidence>
<feature type="region of interest" description="Disordered" evidence="4">
    <location>
        <begin position="137"/>
        <end position="156"/>
    </location>
</feature>
<feature type="domain" description="EF-hand" evidence="5">
    <location>
        <begin position="268"/>
        <end position="298"/>
    </location>
</feature>
<accession>A0AAV8HNG4</accession>
<gene>
    <name evidence="6" type="ORF">LUZ62_030372</name>
</gene>
<name>A0AAV8HNG4_9POAL</name>
<evidence type="ECO:0000259" key="5">
    <source>
        <dbReference type="PROSITE" id="PS50222"/>
    </source>
</evidence>
<feature type="domain" description="EF-hand" evidence="5">
    <location>
        <begin position="196"/>
        <end position="231"/>
    </location>
</feature>
<dbReference type="AlphaFoldDB" id="A0AAV8HNG4"/>
<evidence type="ECO:0000256" key="1">
    <source>
        <dbReference type="ARBA" id="ARBA00022723"/>
    </source>
</evidence>
<keyword evidence="7" id="KW-1185">Reference proteome</keyword>
<comment type="caution">
    <text evidence="6">The sequence shown here is derived from an EMBL/GenBank/DDBJ whole genome shotgun (WGS) entry which is preliminary data.</text>
</comment>
<dbReference type="InterPro" id="IPR039647">
    <property type="entry name" value="EF_hand_pair_protein_CML-like"/>
</dbReference>
<dbReference type="PROSITE" id="PS00018">
    <property type="entry name" value="EF_HAND_1"/>
    <property type="match status" value="3"/>
</dbReference>
<evidence type="ECO:0000256" key="3">
    <source>
        <dbReference type="ARBA" id="ARBA00022837"/>
    </source>
</evidence>
<evidence type="ECO:0000313" key="6">
    <source>
        <dbReference type="EMBL" id="KAJ4817806.1"/>
    </source>
</evidence>
<dbReference type="CDD" id="cd00051">
    <property type="entry name" value="EFh"/>
    <property type="match status" value="2"/>
</dbReference>
<dbReference type="EMBL" id="JAMFTS010000001">
    <property type="protein sequence ID" value="KAJ4817806.1"/>
    <property type="molecule type" value="Genomic_DNA"/>
</dbReference>
<feature type="domain" description="EF-hand" evidence="5">
    <location>
        <begin position="164"/>
        <end position="195"/>
    </location>
</feature>
<protein>
    <submittedName>
        <fullName evidence="6">EF hand calcium-binding family protein</fullName>
    </submittedName>
</protein>
<dbReference type="Pfam" id="PF13499">
    <property type="entry name" value="EF-hand_7"/>
    <property type="match status" value="2"/>
</dbReference>
<evidence type="ECO:0000256" key="4">
    <source>
        <dbReference type="SAM" id="MobiDB-lite"/>
    </source>
</evidence>
<dbReference type="InterPro" id="IPR002048">
    <property type="entry name" value="EF_hand_dom"/>
</dbReference>
<dbReference type="InterPro" id="IPR018247">
    <property type="entry name" value="EF_Hand_1_Ca_BS"/>
</dbReference>
<dbReference type="SUPFAM" id="SSF47473">
    <property type="entry name" value="EF-hand"/>
    <property type="match status" value="1"/>
</dbReference>
<dbReference type="PANTHER" id="PTHR10891">
    <property type="entry name" value="EF-HAND CALCIUM-BINDING DOMAIN CONTAINING PROTEIN"/>
    <property type="match status" value="1"/>
</dbReference>
<keyword evidence="1" id="KW-0479">Metal-binding</keyword>
<organism evidence="6 7">
    <name type="scientific">Rhynchospora pubera</name>
    <dbReference type="NCBI Taxonomy" id="906938"/>
    <lineage>
        <taxon>Eukaryota</taxon>
        <taxon>Viridiplantae</taxon>
        <taxon>Streptophyta</taxon>
        <taxon>Embryophyta</taxon>
        <taxon>Tracheophyta</taxon>
        <taxon>Spermatophyta</taxon>
        <taxon>Magnoliopsida</taxon>
        <taxon>Liliopsida</taxon>
        <taxon>Poales</taxon>
        <taxon>Cyperaceae</taxon>
        <taxon>Cyperoideae</taxon>
        <taxon>Rhynchosporeae</taxon>
        <taxon>Rhynchospora</taxon>
    </lineage>
</organism>
<dbReference type="Gene3D" id="1.10.238.10">
    <property type="entry name" value="EF-hand"/>
    <property type="match status" value="2"/>
</dbReference>
<dbReference type="InterPro" id="IPR011992">
    <property type="entry name" value="EF-hand-dom_pair"/>
</dbReference>
<proteinExistence type="predicted"/>